<keyword evidence="4" id="KW-1185">Reference proteome</keyword>
<evidence type="ECO:0000313" key="3">
    <source>
        <dbReference type="EMBL" id="OMJ94115.1"/>
    </source>
</evidence>
<accession>A0A1R2CYQ1</accession>
<evidence type="ECO:0000313" key="4">
    <source>
        <dbReference type="Proteomes" id="UP000187209"/>
    </source>
</evidence>
<feature type="transmembrane region" description="Helical" evidence="2">
    <location>
        <begin position="140"/>
        <end position="162"/>
    </location>
</feature>
<feature type="compositionally biased region" description="Pro residues" evidence="1">
    <location>
        <begin position="23"/>
        <end position="36"/>
    </location>
</feature>
<feature type="transmembrane region" description="Helical" evidence="2">
    <location>
        <begin position="169"/>
        <end position="188"/>
    </location>
</feature>
<reference evidence="3 4" key="1">
    <citation type="submission" date="2016-11" db="EMBL/GenBank/DDBJ databases">
        <title>The macronuclear genome of Stentor coeruleus: a giant cell with tiny introns.</title>
        <authorList>
            <person name="Slabodnick M."/>
            <person name="Ruby J.G."/>
            <person name="Reiff S.B."/>
            <person name="Swart E.C."/>
            <person name="Gosai S."/>
            <person name="Prabakaran S."/>
            <person name="Witkowska E."/>
            <person name="Larue G.E."/>
            <person name="Fisher S."/>
            <person name="Freeman R.M."/>
            <person name="Gunawardena J."/>
            <person name="Chu W."/>
            <person name="Stover N.A."/>
            <person name="Gregory B.D."/>
            <person name="Nowacki M."/>
            <person name="Derisi J."/>
            <person name="Roy S.W."/>
            <person name="Marshall W.F."/>
            <person name="Sood P."/>
        </authorList>
    </citation>
    <scope>NUCLEOTIDE SEQUENCE [LARGE SCALE GENOMIC DNA]</scope>
    <source>
        <strain evidence="3">WM001</strain>
    </source>
</reference>
<evidence type="ECO:0000256" key="2">
    <source>
        <dbReference type="SAM" id="Phobius"/>
    </source>
</evidence>
<evidence type="ECO:0000256" key="1">
    <source>
        <dbReference type="SAM" id="MobiDB-lite"/>
    </source>
</evidence>
<keyword evidence="2" id="KW-0472">Membrane</keyword>
<keyword evidence="2" id="KW-1133">Transmembrane helix</keyword>
<protein>
    <submittedName>
        <fullName evidence="3">Uncharacterized protein</fullName>
    </submittedName>
</protein>
<dbReference type="AlphaFoldDB" id="A0A1R2CYQ1"/>
<name>A0A1R2CYQ1_9CILI</name>
<sequence length="248" mass="28091">MEKPYPQPSDPNYNYQGGSNYPPNQPNPSMPPPYAPPYSNQPIYPPSSYNQPQIYPPPSHPAFTPQYGGPPGPQYPGAQQVYVQSTPVIGITTAVVAPTVIIPTIGITTTPNEYSERERKRGRFANRIRYLIIGKLVADILLALSIAPLFLLAIQAILGYFGARNMNKVLCIIYLILLCIIFIIRIGLMFIVPVIFVIVIFSLLCIFDIVVFVFYVRFTHMVVKMHEHERMRVLSYMQYIRSGRCCYI</sequence>
<feature type="region of interest" description="Disordered" evidence="1">
    <location>
        <begin position="1"/>
        <end position="76"/>
    </location>
</feature>
<keyword evidence="2" id="KW-0812">Transmembrane</keyword>
<organism evidence="3 4">
    <name type="scientific">Stentor coeruleus</name>
    <dbReference type="NCBI Taxonomy" id="5963"/>
    <lineage>
        <taxon>Eukaryota</taxon>
        <taxon>Sar</taxon>
        <taxon>Alveolata</taxon>
        <taxon>Ciliophora</taxon>
        <taxon>Postciliodesmatophora</taxon>
        <taxon>Heterotrichea</taxon>
        <taxon>Heterotrichida</taxon>
        <taxon>Stentoridae</taxon>
        <taxon>Stentor</taxon>
    </lineage>
</organism>
<proteinExistence type="predicted"/>
<gene>
    <name evidence="3" type="ORF">SteCoe_2746</name>
</gene>
<dbReference type="Proteomes" id="UP000187209">
    <property type="component" value="Unassembled WGS sequence"/>
</dbReference>
<dbReference type="EMBL" id="MPUH01000031">
    <property type="protein sequence ID" value="OMJ94115.1"/>
    <property type="molecule type" value="Genomic_DNA"/>
</dbReference>
<feature type="transmembrane region" description="Helical" evidence="2">
    <location>
        <begin position="194"/>
        <end position="216"/>
    </location>
</feature>
<comment type="caution">
    <text evidence="3">The sequence shown here is derived from an EMBL/GenBank/DDBJ whole genome shotgun (WGS) entry which is preliminary data.</text>
</comment>